<gene>
    <name evidence="2" type="ORF">K7B09_08125</name>
</gene>
<evidence type="ECO:0000313" key="3">
    <source>
        <dbReference type="Proteomes" id="UP001430290"/>
    </source>
</evidence>
<name>A0ABS7TEV6_9GAMM</name>
<keyword evidence="3" id="KW-1185">Reference proteome</keyword>
<feature type="transmembrane region" description="Helical" evidence="1">
    <location>
        <begin position="112"/>
        <end position="133"/>
    </location>
</feature>
<sequence>MRQEHFIQRHQQEWADFEQWLDTRASKPKRARADSGWRGLADEDVPATYRRLCQHLGLARRRGYSPQLCERLQVLMQRGHAAMYRPPLPHWQRAFEFILADFPALVRAERGVMLAALGLFVLPLVLSFVAVQWQPELIHTLMRPQQVAEMETMYAKAAEKLGRDSGTDLAMFGFYIFNNISIGLRTYASGLLAGVGPVLAIVFNGLMIGAVAGHLQAAGLGDPFWRFVCGHSAFELTAIVIAGGAGLRLGLALLVPGRRRRVDALLEDGRRGAKLCLGVFVMLLLAAFIEAFWSSIGWIPASVKYSVAALLWSAVALWLWRGGSDRDAR</sequence>
<keyword evidence="1" id="KW-0812">Transmembrane</keyword>
<evidence type="ECO:0000313" key="2">
    <source>
        <dbReference type="EMBL" id="MBZ4186286.1"/>
    </source>
</evidence>
<dbReference type="RefSeq" id="WP_223628863.1">
    <property type="nucleotide sequence ID" value="NZ_JAIQDJ010000003.1"/>
</dbReference>
<comment type="caution">
    <text evidence="2">The sequence shown here is derived from an EMBL/GenBank/DDBJ whole genome shotgun (WGS) entry which is preliminary data.</text>
</comment>
<reference evidence="2" key="1">
    <citation type="submission" date="2021-09" db="EMBL/GenBank/DDBJ databases">
        <authorList>
            <person name="Wu T."/>
            <person name="Guo S.Z."/>
        </authorList>
    </citation>
    <scope>NUCLEOTIDE SEQUENCE</scope>
    <source>
        <strain evidence="2">RSS-23</strain>
    </source>
</reference>
<dbReference type="Pfam" id="PF01944">
    <property type="entry name" value="SpoIIM"/>
    <property type="match status" value="1"/>
</dbReference>
<dbReference type="EMBL" id="JAIQDJ010000003">
    <property type="protein sequence ID" value="MBZ4186286.1"/>
    <property type="molecule type" value="Genomic_DNA"/>
</dbReference>
<dbReference type="Proteomes" id="UP001430290">
    <property type="component" value="Unassembled WGS sequence"/>
</dbReference>
<proteinExistence type="predicted"/>
<dbReference type="InterPro" id="IPR002798">
    <property type="entry name" value="SpoIIM-like"/>
</dbReference>
<organism evidence="2 3">
    <name type="scientific">Thermomonas beijingensis</name>
    <dbReference type="NCBI Taxonomy" id="2872701"/>
    <lineage>
        <taxon>Bacteria</taxon>
        <taxon>Pseudomonadati</taxon>
        <taxon>Pseudomonadota</taxon>
        <taxon>Gammaproteobacteria</taxon>
        <taxon>Lysobacterales</taxon>
        <taxon>Lysobacteraceae</taxon>
        <taxon>Thermomonas</taxon>
    </lineage>
</organism>
<feature type="transmembrane region" description="Helical" evidence="1">
    <location>
        <begin position="275"/>
        <end position="296"/>
    </location>
</feature>
<feature type="transmembrane region" description="Helical" evidence="1">
    <location>
        <begin position="169"/>
        <end position="188"/>
    </location>
</feature>
<keyword evidence="1" id="KW-1133">Transmembrane helix</keyword>
<feature type="transmembrane region" description="Helical" evidence="1">
    <location>
        <begin position="236"/>
        <end position="255"/>
    </location>
</feature>
<feature type="transmembrane region" description="Helical" evidence="1">
    <location>
        <begin position="195"/>
        <end position="216"/>
    </location>
</feature>
<feature type="transmembrane region" description="Helical" evidence="1">
    <location>
        <begin position="302"/>
        <end position="320"/>
    </location>
</feature>
<evidence type="ECO:0000256" key="1">
    <source>
        <dbReference type="SAM" id="Phobius"/>
    </source>
</evidence>
<accession>A0ABS7TEV6</accession>
<dbReference type="PANTHER" id="PTHR35337:SF1">
    <property type="entry name" value="SLR1478 PROTEIN"/>
    <property type="match status" value="1"/>
</dbReference>
<protein>
    <submittedName>
        <fullName evidence="2">Stage II sporulation protein M</fullName>
    </submittedName>
</protein>
<dbReference type="PANTHER" id="PTHR35337">
    <property type="entry name" value="SLR1478 PROTEIN"/>
    <property type="match status" value="1"/>
</dbReference>
<keyword evidence="1" id="KW-0472">Membrane</keyword>